<comment type="caution">
    <text evidence="2">The sequence shown here is derived from an EMBL/GenBank/DDBJ whole genome shotgun (WGS) entry which is preliminary data.</text>
</comment>
<reference evidence="2" key="1">
    <citation type="submission" date="2022-11" db="EMBL/GenBank/DDBJ databases">
        <title>Genome Resource of Sclerotinia nivalis Strain SnTB1, a Plant Pathogen Isolated from American Ginseng.</title>
        <authorList>
            <person name="Fan S."/>
        </authorList>
    </citation>
    <scope>NUCLEOTIDE SEQUENCE</scope>
    <source>
        <strain evidence="2">SnTB1</strain>
    </source>
</reference>
<gene>
    <name evidence="2" type="ORF">OCU04_001656</name>
</gene>
<dbReference type="OrthoDB" id="5428863at2759"/>
<dbReference type="EMBL" id="JAPEIS010000001">
    <property type="protein sequence ID" value="KAJ8071321.1"/>
    <property type="molecule type" value="Genomic_DNA"/>
</dbReference>
<dbReference type="PANTHER" id="PTHR33112:SF12">
    <property type="entry name" value="HETEROKARYON INCOMPATIBILITY DOMAIN-CONTAINING PROTEIN"/>
    <property type="match status" value="1"/>
</dbReference>
<evidence type="ECO:0000313" key="2">
    <source>
        <dbReference type="EMBL" id="KAJ8071321.1"/>
    </source>
</evidence>
<evidence type="ECO:0000313" key="3">
    <source>
        <dbReference type="Proteomes" id="UP001152300"/>
    </source>
</evidence>
<accession>A0A9X0AYK8</accession>
<proteinExistence type="predicted"/>
<sequence length="734" mass="84794">MSEASINCATCEQIIEFFNTATEGDTVSLGFISSLVDTDCPHREWIKQFDRDGASIQDRFESKIDMVKAHAAIELRLNRNGKCWPGCRFKLAPRKNDELLNSGHARILDPAWIDEKIILNWEDLCKEHHEDACEYPEKFQLIESIRSTWLVDILAGCLVPGPGHTRFITLSYTRGEVAFFQTEKNVIDQLQEVGALTAGPVAERLPRTIRSAIDVVRLLGERYLWVDVLCIVQDDAKALQVALNSMARIYSTSYITIVAANGIDASYGIRGFKGLTPQRDFKQDIMPMVPPVNLVIPRNRGEKSQSAYYSRAWTYQEYLCAKRRLIFENGTVYWECSRSRWSEELVPDLPPFEKRSIEPWKYPDLFTLSSFPDLRSMNYLLRDFNQKALTFPEDALSAFSGLQWVLSQTFVGGLLYGIPELFFESGLMWNTIGLGERRHSTRKHMSQLPSWLFLGWQVGATFKGDYEFQAGWWTRDESLKGVRRPVTTWYTMEHPTSSKRRRIESNWYKYRVLAEDITQEPLQGWMRTRFGWNCGHPLLLNTFAYSGDGQEYGYLHSNSPDRWYKYPVPLLDCYSMHLLQPQTQFLSCQTSRVFLHGIPDISAIERKESSSPSELRNYNNYNNVKLQDENGEAVGFLALMRERDRNYFAENIAPGAVVELVAISEGWFGINNESGEEEKEIKDWTPRSMTRQDCYHVLWVEWEDGTAYRRGSGYVLKEVWERKKEEALVDLILG</sequence>
<dbReference type="Pfam" id="PF06985">
    <property type="entry name" value="HET"/>
    <property type="match status" value="1"/>
</dbReference>
<protein>
    <recommendedName>
        <fullName evidence="1">Heterokaryon incompatibility domain-containing protein</fullName>
    </recommendedName>
</protein>
<feature type="domain" description="Heterokaryon incompatibility" evidence="1">
    <location>
        <begin position="167"/>
        <end position="317"/>
    </location>
</feature>
<dbReference type="PANTHER" id="PTHR33112">
    <property type="entry name" value="DOMAIN PROTEIN, PUTATIVE-RELATED"/>
    <property type="match status" value="1"/>
</dbReference>
<organism evidence="2 3">
    <name type="scientific">Sclerotinia nivalis</name>
    <dbReference type="NCBI Taxonomy" id="352851"/>
    <lineage>
        <taxon>Eukaryota</taxon>
        <taxon>Fungi</taxon>
        <taxon>Dikarya</taxon>
        <taxon>Ascomycota</taxon>
        <taxon>Pezizomycotina</taxon>
        <taxon>Leotiomycetes</taxon>
        <taxon>Helotiales</taxon>
        <taxon>Sclerotiniaceae</taxon>
        <taxon>Sclerotinia</taxon>
    </lineage>
</organism>
<dbReference type="AlphaFoldDB" id="A0A9X0AYK8"/>
<name>A0A9X0AYK8_9HELO</name>
<dbReference type="Proteomes" id="UP001152300">
    <property type="component" value="Unassembled WGS sequence"/>
</dbReference>
<keyword evidence="3" id="KW-1185">Reference proteome</keyword>
<dbReference type="InterPro" id="IPR010730">
    <property type="entry name" value="HET"/>
</dbReference>
<evidence type="ECO:0000259" key="1">
    <source>
        <dbReference type="Pfam" id="PF06985"/>
    </source>
</evidence>